<dbReference type="GO" id="GO:0042302">
    <property type="term" value="F:structural constituent of cuticle"/>
    <property type="evidence" value="ECO:0007669"/>
    <property type="project" value="UniProtKB-UniRule"/>
</dbReference>
<keyword evidence="1 2" id="KW-0193">Cuticle</keyword>
<dbReference type="Pfam" id="PF00379">
    <property type="entry name" value="Chitin_bind_4"/>
    <property type="match status" value="1"/>
</dbReference>
<sequence>MHVLVTCVVAVASIVSISSAGNFNGGRPFGHHRRTLGAPFGGRSFPRHVGHQRGGQFFPGRYRGHLNDNGSFGGPHHNSYDDEFQYDQEYQGSPYGNPPPYDFTYISEDAEGTHGHNQVSNGQGVRGQYTIQLADGRSRRVDYVADEGGFRAKVDTNEPGTESKNAADAEYRSTALTGPEAAIQFGPAPASRYYDRPDYRPHHGRGFGGHHREYFSRSYNRW</sequence>
<dbReference type="PROSITE" id="PS51155">
    <property type="entry name" value="CHIT_BIND_RR_2"/>
    <property type="match status" value="1"/>
</dbReference>
<evidence type="ECO:0000313" key="5">
    <source>
        <dbReference type="EMBL" id="OQR67218.1"/>
    </source>
</evidence>
<evidence type="ECO:0000256" key="2">
    <source>
        <dbReference type="PROSITE-ProRule" id="PRU00497"/>
    </source>
</evidence>
<protein>
    <submittedName>
        <fullName evidence="5">Cuticle protein 10.9-like</fullName>
    </submittedName>
</protein>
<organism evidence="5 6">
    <name type="scientific">Tropilaelaps mercedesae</name>
    <dbReference type="NCBI Taxonomy" id="418985"/>
    <lineage>
        <taxon>Eukaryota</taxon>
        <taxon>Metazoa</taxon>
        <taxon>Ecdysozoa</taxon>
        <taxon>Arthropoda</taxon>
        <taxon>Chelicerata</taxon>
        <taxon>Arachnida</taxon>
        <taxon>Acari</taxon>
        <taxon>Parasitiformes</taxon>
        <taxon>Mesostigmata</taxon>
        <taxon>Gamasina</taxon>
        <taxon>Dermanyssoidea</taxon>
        <taxon>Laelapidae</taxon>
        <taxon>Tropilaelaps</taxon>
    </lineage>
</organism>
<keyword evidence="4" id="KW-0732">Signal</keyword>
<evidence type="ECO:0000256" key="3">
    <source>
        <dbReference type="SAM" id="MobiDB-lite"/>
    </source>
</evidence>
<dbReference type="InterPro" id="IPR031311">
    <property type="entry name" value="CHIT_BIND_RR_consensus"/>
</dbReference>
<comment type="caution">
    <text evidence="5">The sequence shown here is derived from an EMBL/GenBank/DDBJ whole genome shotgun (WGS) entry which is preliminary data.</text>
</comment>
<accession>A0A1V9X1D9</accession>
<name>A0A1V9X1D9_9ACAR</name>
<dbReference type="GO" id="GO:0005615">
    <property type="term" value="C:extracellular space"/>
    <property type="evidence" value="ECO:0007669"/>
    <property type="project" value="TreeGrafter"/>
</dbReference>
<evidence type="ECO:0000256" key="4">
    <source>
        <dbReference type="SAM" id="SignalP"/>
    </source>
</evidence>
<dbReference type="PANTHER" id="PTHR12236:SF79">
    <property type="entry name" value="CUTICULAR PROTEIN 50CB-RELATED"/>
    <property type="match status" value="1"/>
</dbReference>
<dbReference type="InterPro" id="IPR051217">
    <property type="entry name" value="Insect_Cuticle_Struc_Prot"/>
</dbReference>
<dbReference type="PROSITE" id="PS00233">
    <property type="entry name" value="CHIT_BIND_RR_1"/>
    <property type="match status" value="1"/>
</dbReference>
<feature type="region of interest" description="Disordered" evidence="3">
    <location>
        <begin position="34"/>
        <end position="79"/>
    </location>
</feature>
<evidence type="ECO:0000313" key="6">
    <source>
        <dbReference type="Proteomes" id="UP000192247"/>
    </source>
</evidence>
<dbReference type="AlphaFoldDB" id="A0A1V9X1D9"/>
<dbReference type="EMBL" id="MNPL01029499">
    <property type="protein sequence ID" value="OQR67218.1"/>
    <property type="molecule type" value="Genomic_DNA"/>
</dbReference>
<gene>
    <name evidence="5" type="ORF">BIW11_13659</name>
</gene>
<feature type="signal peptide" evidence="4">
    <location>
        <begin position="1"/>
        <end position="20"/>
    </location>
</feature>
<dbReference type="InterPro" id="IPR000618">
    <property type="entry name" value="Insect_cuticle"/>
</dbReference>
<dbReference type="GO" id="GO:0031012">
    <property type="term" value="C:extracellular matrix"/>
    <property type="evidence" value="ECO:0007669"/>
    <property type="project" value="TreeGrafter"/>
</dbReference>
<dbReference type="Proteomes" id="UP000192247">
    <property type="component" value="Unassembled WGS sequence"/>
</dbReference>
<dbReference type="PRINTS" id="PR00947">
    <property type="entry name" value="CUTICLE"/>
</dbReference>
<dbReference type="InParanoid" id="A0A1V9X1D9"/>
<evidence type="ECO:0000256" key="1">
    <source>
        <dbReference type="ARBA" id="ARBA00022460"/>
    </source>
</evidence>
<keyword evidence="6" id="KW-1185">Reference proteome</keyword>
<proteinExistence type="predicted"/>
<feature type="chain" id="PRO_5013320352" evidence="4">
    <location>
        <begin position="21"/>
        <end position="222"/>
    </location>
</feature>
<dbReference type="PANTHER" id="PTHR12236">
    <property type="entry name" value="STRUCTURAL CONTITUENT OF CUTICLE"/>
    <property type="match status" value="1"/>
</dbReference>
<reference evidence="5 6" key="1">
    <citation type="journal article" date="2017" name="Gigascience">
        <title>Draft genome of the honey bee ectoparasitic mite, Tropilaelaps mercedesae, is shaped by the parasitic life history.</title>
        <authorList>
            <person name="Dong X."/>
            <person name="Armstrong S.D."/>
            <person name="Xia D."/>
            <person name="Makepeace B.L."/>
            <person name="Darby A.C."/>
            <person name="Kadowaki T."/>
        </authorList>
    </citation>
    <scope>NUCLEOTIDE SEQUENCE [LARGE SCALE GENOMIC DNA]</scope>
    <source>
        <strain evidence="5">Wuxi-XJTLU</strain>
    </source>
</reference>
<dbReference type="OrthoDB" id="6381807at2759"/>